<dbReference type="GO" id="GO:0009897">
    <property type="term" value="C:external side of plasma membrane"/>
    <property type="evidence" value="ECO:0007669"/>
    <property type="project" value="TreeGrafter"/>
</dbReference>
<dbReference type="GO" id="GO:0004888">
    <property type="term" value="F:transmembrane signaling receptor activity"/>
    <property type="evidence" value="ECO:0007669"/>
    <property type="project" value="InterPro"/>
</dbReference>
<dbReference type="PANTHER" id="PTHR46838:SF1">
    <property type="entry name" value="TUMOR NECROSIS FACTOR RECEPTOR SUPERFAMILY MEMBER 14"/>
    <property type="match status" value="1"/>
</dbReference>
<organism evidence="4 5">
    <name type="scientific">Sarcophilus harrisii</name>
    <name type="common">Tasmanian devil</name>
    <name type="synonym">Sarcophilus laniarius</name>
    <dbReference type="NCBI Taxonomy" id="9305"/>
    <lineage>
        <taxon>Eukaryota</taxon>
        <taxon>Metazoa</taxon>
        <taxon>Chordata</taxon>
        <taxon>Craniata</taxon>
        <taxon>Vertebrata</taxon>
        <taxon>Euteleostomi</taxon>
        <taxon>Mammalia</taxon>
        <taxon>Metatheria</taxon>
        <taxon>Dasyuromorphia</taxon>
        <taxon>Dasyuridae</taxon>
        <taxon>Sarcophilus</taxon>
    </lineage>
</organism>
<evidence type="ECO:0000259" key="3">
    <source>
        <dbReference type="PROSITE" id="PS50050"/>
    </source>
</evidence>
<dbReference type="FunFam" id="2.10.50.10:FF:000009">
    <property type="entry name" value="Tumor necrosis factor receptor superfamily member 14"/>
    <property type="match status" value="1"/>
</dbReference>
<keyword evidence="5" id="KW-1185">Reference proteome</keyword>
<feature type="repeat" description="TNFR-Cys" evidence="1">
    <location>
        <begin position="62"/>
        <end position="104"/>
    </location>
</feature>
<dbReference type="GO" id="GO:2000406">
    <property type="term" value="P:positive regulation of T cell migration"/>
    <property type="evidence" value="ECO:0007669"/>
    <property type="project" value="TreeGrafter"/>
</dbReference>
<reference evidence="4" key="3">
    <citation type="submission" date="2025-09" db="UniProtKB">
        <authorList>
            <consortium name="Ensembl"/>
        </authorList>
    </citation>
    <scope>IDENTIFICATION</scope>
</reference>
<name>A0A7N4NVH1_SARHA</name>
<dbReference type="SMART" id="SM00208">
    <property type="entry name" value="TNFR"/>
    <property type="match status" value="2"/>
</dbReference>
<keyword evidence="1" id="KW-1015">Disulfide bond</keyword>
<dbReference type="GO" id="GO:0050829">
    <property type="term" value="P:defense response to Gram-negative bacterium"/>
    <property type="evidence" value="ECO:0007669"/>
    <property type="project" value="TreeGrafter"/>
</dbReference>
<dbReference type="GO" id="GO:0006955">
    <property type="term" value="P:immune response"/>
    <property type="evidence" value="ECO:0007669"/>
    <property type="project" value="InterPro"/>
</dbReference>
<keyword evidence="2" id="KW-0732">Signal</keyword>
<feature type="disulfide bond" evidence="1">
    <location>
        <begin position="63"/>
        <end position="78"/>
    </location>
</feature>
<evidence type="ECO:0000313" key="5">
    <source>
        <dbReference type="Proteomes" id="UP000007648"/>
    </source>
</evidence>
<protein>
    <recommendedName>
        <fullName evidence="3">TNFR-Cys domain-containing protein</fullName>
    </recommendedName>
</protein>
<dbReference type="GO" id="GO:0046642">
    <property type="term" value="P:negative regulation of alpha-beta T cell proliferation"/>
    <property type="evidence" value="ECO:0007669"/>
    <property type="project" value="TreeGrafter"/>
</dbReference>
<dbReference type="GO" id="GO:0007165">
    <property type="term" value="P:signal transduction"/>
    <property type="evidence" value="ECO:0007669"/>
    <property type="project" value="InterPro"/>
</dbReference>
<dbReference type="GO" id="GO:0006915">
    <property type="term" value="P:apoptotic process"/>
    <property type="evidence" value="ECO:0007669"/>
    <property type="project" value="InterPro"/>
</dbReference>
<feature type="signal peptide" evidence="2">
    <location>
        <begin position="1"/>
        <end position="24"/>
    </location>
</feature>
<dbReference type="GO" id="GO:0002720">
    <property type="term" value="P:positive regulation of cytokine production involved in immune response"/>
    <property type="evidence" value="ECO:0007669"/>
    <property type="project" value="TreeGrafter"/>
</dbReference>
<reference evidence="4 5" key="1">
    <citation type="journal article" date="2011" name="Proc. Natl. Acad. Sci. U.S.A.">
        <title>Genetic diversity and population structure of the endangered marsupial Sarcophilus harrisii (Tasmanian devil).</title>
        <authorList>
            <person name="Miller W."/>
            <person name="Hayes V.M."/>
            <person name="Ratan A."/>
            <person name="Petersen D.C."/>
            <person name="Wittekindt N.E."/>
            <person name="Miller J."/>
            <person name="Walenz B."/>
            <person name="Knight J."/>
            <person name="Qi J."/>
            <person name="Zhao F."/>
            <person name="Wang Q."/>
            <person name="Bedoya-Reina O.C."/>
            <person name="Katiyar N."/>
            <person name="Tomsho L.P."/>
            <person name="Kasson L.M."/>
            <person name="Hardie R.A."/>
            <person name="Woodbridge P."/>
            <person name="Tindall E.A."/>
            <person name="Bertelsen M.F."/>
            <person name="Dixon D."/>
            <person name="Pyecroft S."/>
            <person name="Helgen K.M."/>
            <person name="Lesk A.M."/>
            <person name="Pringle T.H."/>
            <person name="Patterson N."/>
            <person name="Zhang Y."/>
            <person name="Kreiss A."/>
            <person name="Woods G.M."/>
            <person name="Jones M.E."/>
            <person name="Schuster S.C."/>
        </authorList>
    </citation>
    <scope>NUCLEOTIDE SEQUENCE [LARGE SCALE GENOMIC DNA]</scope>
</reference>
<evidence type="ECO:0000256" key="2">
    <source>
        <dbReference type="SAM" id="SignalP"/>
    </source>
</evidence>
<dbReference type="PROSITE" id="PS00652">
    <property type="entry name" value="TNFR_NGFR_1"/>
    <property type="match status" value="1"/>
</dbReference>
<sequence length="167" mass="18482">MVNIYCFMMFRMFLTTQLMLSAHGQKCMVEQHEVDGECCYPCHSGYKLHGMCSIMRGTMCVPCDPGTYTAHENVLKKCFQCKVCDPELGLVTRRECSSTSNTVCSCSSGYFCTDTKDDNCEKCVGPRVCSPGQYVKSRGLNSPYPLYNSGTGLSISYLCISPNNSGK</sequence>
<dbReference type="InterPro" id="IPR001368">
    <property type="entry name" value="TNFR/NGFR_Cys_rich_reg"/>
</dbReference>
<feature type="chain" id="PRO_5029556868" description="TNFR-Cys domain-containing protein" evidence="2">
    <location>
        <begin position="25"/>
        <end position="167"/>
    </location>
</feature>
<comment type="caution">
    <text evidence="1">Lacks conserved residue(s) required for the propagation of feature annotation.</text>
</comment>
<feature type="domain" description="TNFR-Cys" evidence="3">
    <location>
        <begin position="62"/>
        <end position="104"/>
    </location>
</feature>
<dbReference type="Ensembl" id="ENSSHAT00000040972.1">
    <property type="protein sequence ID" value="ENSSHAP00000029088.1"/>
    <property type="gene ID" value="ENSSHAG00000031707.1"/>
</dbReference>
<dbReference type="GeneTree" id="ENSGT00940000162427"/>
<evidence type="ECO:0000256" key="1">
    <source>
        <dbReference type="PROSITE-ProRule" id="PRU00206"/>
    </source>
</evidence>
<dbReference type="PRINTS" id="PR01680">
    <property type="entry name" value="TNFACTORR6"/>
</dbReference>
<dbReference type="Pfam" id="PF00020">
    <property type="entry name" value="TNFR_c6"/>
    <property type="match status" value="1"/>
</dbReference>
<dbReference type="Proteomes" id="UP000007648">
    <property type="component" value="Unassembled WGS sequence"/>
</dbReference>
<dbReference type="AlphaFoldDB" id="A0A7N4NVH1"/>
<dbReference type="PANTHER" id="PTHR46838">
    <property type="entry name" value="TUMOR NECROSIS FACTOR RECEPTOR SUPERFAMILY MEMBER 14"/>
    <property type="match status" value="1"/>
</dbReference>
<evidence type="ECO:0000313" key="4">
    <source>
        <dbReference type="Ensembl" id="ENSSHAP00000029088.1"/>
    </source>
</evidence>
<dbReference type="GO" id="GO:0050830">
    <property type="term" value="P:defense response to Gram-positive bacterium"/>
    <property type="evidence" value="ECO:0007669"/>
    <property type="project" value="TreeGrafter"/>
</dbReference>
<proteinExistence type="predicted"/>
<reference evidence="4" key="2">
    <citation type="submission" date="2025-08" db="UniProtKB">
        <authorList>
            <consortium name="Ensembl"/>
        </authorList>
    </citation>
    <scope>IDENTIFICATION</scope>
</reference>
<dbReference type="Gene3D" id="2.10.50.10">
    <property type="entry name" value="Tumor Necrosis Factor Receptor, subunit A, domain 2"/>
    <property type="match status" value="2"/>
</dbReference>
<dbReference type="PROSITE" id="PS50050">
    <property type="entry name" value="TNFR_NGFR_2"/>
    <property type="match status" value="1"/>
</dbReference>
<dbReference type="SUPFAM" id="SSF57586">
    <property type="entry name" value="TNF receptor-like"/>
    <property type="match status" value="2"/>
</dbReference>
<dbReference type="InterPro" id="IPR008063">
    <property type="entry name" value="Fas_rcpt"/>
</dbReference>
<accession>A0A7N4NVH1</accession>